<dbReference type="CDD" id="cd03034">
    <property type="entry name" value="ArsC_ArsC"/>
    <property type="match status" value="1"/>
</dbReference>
<evidence type="ECO:0000313" key="9">
    <source>
        <dbReference type="Proteomes" id="UP000663918"/>
    </source>
</evidence>
<dbReference type="NCBIfam" id="TIGR00014">
    <property type="entry name" value="arsC"/>
    <property type="match status" value="1"/>
</dbReference>
<evidence type="ECO:0000256" key="5">
    <source>
        <dbReference type="ARBA" id="ARBA00039879"/>
    </source>
</evidence>
<evidence type="ECO:0000256" key="7">
    <source>
        <dbReference type="RuleBase" id="RU362029"/>
    </source>
</evidence>
<comment type="catalytic activity">
    <reaction evidence="7">
        <text>[glutaredoxin]-dithiol + arsenate + glutathione + H(+) = glutathionyl-S-S-[glutaredoxin] + arsenite + H2O</text>
        <dbReference type="Rhea" id="RHEA:22016"/>
        <dbReference type="Rhea" id="RHEA-COMP:10729"/>
        <dbReference type="Rhea" id="RHEA-COMP:17668"/>
        <dbReference type="ChEBI" id="CHEBI:15377"/>
        <dbReference type="ChEBI" id="CHEBI:15378"/>
        <dbReference type="ChEBI" id="CHEBI:29242"/>
        <dbReference type="ChEBI" id="CHEBI:29950"/>
        <dbReference type="ChEBI" id="CHEBI:48597"/>
        <dbReference type="ChEBI" id="CHEBI:57925"/>
        <dbReference type="ChEBI" id="CHEBI:146199"/>
        <dbReference type="EC" id="1.20.4.1"/>
    </reaction>
</comment>
<dbReference type="InterPro" id="IPR006660">
    <property type="entry name" value="Arsenate_reductase-like"/>
</dbReference>
<dbReference type="KEGG" id="bgoe:IFJ75_03505"/>
<comment type="similarity">
    <text evidence="1 6 7">Belongs to the ArsC family.</text>
</comment>
<protein>
    <recommendedName>
        <fullName evidence="5 7">Arsenate reductase</fullName>
        <ecNumber evidence="4 7">1.20.4.1</ecNumber>
    </recommendedName>
</protein>
<dbReference type="PANTHER" id="PTHR30041:SF5">
    <property type="entry name" value="ARSENATE REDUCTASE-RELATED"/>
    <property type="match status" value="1"/>
</dbReference>
<dbReference type="EMBL" id="CP062222">
    <property type="protein sequence ID" value="QTC91998.1"/>
    <property type="molecule type" value="Genomic_DNA"/>
</dbReference>
<dbReference type="InterPro" id="IPR036249">
    <property type="entry name" value="Thioredoxin-like_sf"/>
</dbReference>
<dbReference type="Proteomes" id="UP000663918">
    <property type="component" value="Chromosome"/>
</dbReference>
<dbReference type="EC" id="1.20.4.1" evidence="4 7"/>
<reference evidence="8" key="1">
    <citation type="submission" date="2020-09" db="EMBL/GenBank/DDBJ databases">
        <title>Brevundimonas sp. LVF2 isolated from a puddle in Goettingen, Germany.</title>
        <authorList>
            <person name="Friedrich I."/>
            <person name="Klassen A."/>
            <person name="Hannes N."/>
            <person name="Schneider D."/>
            <person name="Hertel R."/>
            <person name="Daniel R."/>
        </authorList>
    </citation>
    <scope>NUCLEOTIDE SEQUENCE</scope>
    <source>
        <strain evidence="8">LVF2</strain>
    </source>
</reference>
<evidence type="ECO:0000256" key="1">
    <source>
        <dbReference type="ARBA" id="ARBA00007198"/>
    </source>
</evidence>
<dbReference type="SUPFAM" id="SSF52833">
    <property type="entry name" value="Thioredoxin-like"/>
    <property type="match status" value="1"/>
</dbReference>
<evidence type="ECO:0000256" key="4">
    <source>
        <dbReference type="ARBA" id="ARBA00038969"/>
    </source>
</evidence>
<accession>A0A975C169</accession>
<evidence type="ECO:0000313" key="8">
    <source>
        <dbReference type="EMBL" id="QTC91998.1"/>
    </source>
</evidence>
<dbReference type="PANTHER" id="PTHR30041">
    <property type="entry name" value="ARSENATE REDUCTASE"/>
    <property type="match status" value="1"/>
</dbReference>
<dbReference type="GO" id="GO:0008794">
    <property type="term" value="F:arsenate reductase (glutaredoxin) activity"/>
    <property type="evidence" value="ECO:0007669"/>
    <property type="project" value="UniProtKB-UniRule"/>
</dbReference>
<dbReference type="InterPro" id="IPR006659">
    <property type="entry name" value="Arsenate_reductase"/>
</dbReference>
<organism evidence="8 9">
    <name type="scientific">Brevundimonas goettingensis</name>
    <dbReference type="NCBI Taxonomy" id="2774190"/>
    <lineage>
        <taxon>Bacteria</taxon>
        <taxon>Pseudomonadati</taxon>
        <taxon>Pseudomonadota</taxon>
        <taxon>Alphaproteobacteria</taxon>
        <taxon>Caulobacterales</taxon>
        <taxon>Caulobacteraceae</taxon>
        <taxon>Brevundimonas</taxon>
    </lineage>
</organism>
<dbReference type="RefSeq" id="WP_207871299.1">
    <property type="nucleotide sequence ID" value="NZ_CP062222.1"/>
</dbReference>
<dbReference type="AlphaFoldDB" id="A0A975C169"/>
<evidence type="ECO:0000256" key="6">
    <source>
        <dbReference type="PROSITE-ProRule" id="PRU01282"/>
    </source>
</evidence>
<evidence type="ECO:0000256" key="2">
    <source>
        <dbReference type="ARBA" id="ARBA00022849"/>
    </source>
</evidence>
<evidence type="ECO:0000256" key="3">
    <source>
        <dbReference type="ARBA" id="ARBA00023002"/>
    </source>
</evidence>
<dbReference type="PROSITE" id="PS51353">
    <property type="entry name" value="ARSC"/>
    <property type="match status" value="1"/>
</dbReference>
<keyword evidence="9" id="KW-1185">Reference proteome</keyword>
<dbReference type="GO" id="GO:0046685">
    <property type="term" value="P:response to arsenic-containing substance"/>
    <property type="evidence" value="ECO:0007669"/>
    <property type="project" value="UniProtKB-KW"/>
</dbReference>
<dbReference type="Gene3D" id="3.40.30.10">
    <property type="entry name" value="Glutaredoxin"/>
    <property type="match status" value="1"/>
</dbReference>
<keyword evidence="2" id="KW-0059">Arsenical resistance</keyword>
<gene>
    <name evidence="8" type="primary">arsC</name>
    <name evidence="8" type="ORF">IFJ75_03505</name>
</gene>
<dbReference type="Pfam" id="PF03960">
    <property type="entry name" value="ArsC"/>
    <property type="match status" value="1"/>
</dbReference>
<keyword evidence="3 7" id="KW-0560">Oxidoreductase</keyword>
<sequence length="113" mass="12344">MTVRLFHNPRCSTSRNALALLRERGVEPEIVDYLKTGWDAATLNRLASETGGGLRGLLRTKEEGAKILLAADASDAAILKAMIAEPILVERPILETDKGARIGRPIERVLEVL</sequence>
<proteinExistence type="inferred from homology"/>
<name>A0A975C169_9CAUL</name>